<feature type="compositionally biased region" description="Basic and acidic residues" evidence="1">
    <location>
        <begin position="258"/>
        <end position="268"/>
    </location>
</feature>
<feature type="compositionally biased region" description="Polar residues" evidence="1">
    <location>
        <begin position="154"/>
        <end position="184"/>
    </location>
</feature>
<accession>A0A7S1KN96</accession>
<dbReference type="InterPro" id="IPR051092">
    <property type="entry name" value="FYVE_RhoGEF_PH"/>
</dbReference>
<feature type="compositionally biased region" description="Basic and acidic residues" evidence="1">
    <location>
        <begin position="548"/>
        <end position="561"/>
    </location>
</feature>
<feature type="compositionally biased region" description="Acidic residues" evidence="1">
    <location>
        <begin position="1170"/>
        <end position="1185"/>
    </location>
</feature>
<dbReference type="PROSITE" id="PS50010">
    <property type="entry name" value="DH_2"/>
    <property type="match status" value="1"/>
</dbReference>
<feature type="compositionally biased region" description="Polar residues" evidence="1">
    <location>
        <begin position="246"/>
        <end position="255"/>
    </location>
</feature>
<feature type="compositionally biased region" description="Polar residues" evidence="1">
    <location>
        <begin position="199"/>
        <end position="210"/>
    </location>
</feature>
<dbReference type="InterPro" id="IPR035899">
    <property type="entry name" value="DBL_dom_sf"/>
</dbReference>
<dbReference type="PANTHER" id="PTHR12673:SF159">
    <property type="entry name" value="LD03170P"/>
    <property type="match status" value="1"/>
</dbReference>
<feature type="domain" description="DH" evidence="2">
    <location>
        <begin position="815"/>
        <end position="1006"/>
    </location>
</feature>
<feature type="compositionally biased region" description="Polar residues" evidence="1">
    <location>
        <begin position="28"/>
        <end position="44"/>
    </location>
</feature>
<evidence type="ECO:0000313" key="3">
    <source>
        <dbReference type="EMBL" id="CAD9077439.1"/>
    </source>
</evidence>
<dbReference type="PANTHER" id="PTHR12673">
    <property type="entry name" value="FACIOGENITAL DYSPLASIA PROTEIN"/>
    <property type="match status" value="1"/>
</dbReference>
<protein>
    <recommendedName>
        <fullName evidence="2">DH domain-containing protein</fullName>
    </recommendedName>
</protein>
<dbReference type="GO" id="GO:0005737">
    <property type="term" value="C:cytoplasm"/>
    <property type="evidence" value="ECO:0007669"/>
    <property type="project" value="TreeGrafter"/>
</dbReference>
<feature type="region of interest" description="Disordered" evidence="1">
    <location>
        <begin position="1"/>
        <end position="46"/>
    </location>
</feature>
<gene>
    <name evidence="3" type="ORF">PCOS0759_LOCUS671</name>
</gene>
<dbReference type="SMART" id="SM00325">
    <property type="entry name" value="RhoGEF"/>
    <property type="match status" value="1"/>
</dbReference>
<feature type="compositionally biased region" description="Low complexity" evidence="1">
    <location>
        <begin position="472"/>
        <end position="486"/>
    </location>
</feature>
<feature type="compositionally biased region" description="Basic and acidic residues" evidence="1">
    <location>
        <begin position="143"/>
        <end position="152"/>
    </location>
</feature>
<feature type="region of interest" description="Disordered" evidence="1">
    <location>
        <begin position="602"/>
        <end position="678"/>
    </location>
</feature>
<feature type="region of interest" description="Disordered" evidence="1">
    <location>
        <begin position="407"/>
        <end position="439"/>
    </location>
</feature>
<dbReference type="GO" id="GO:0005085">
    <property type="term" value="F:guanyl-nucleotide exchange factor activity"/>
    <property type="evidence" value="ECO:0007669"/>
    <property type="project" value="InterPro"/>
</dbReference>
<dbReference type="InterPro" id="IPR000219">
    <property type="entry name" value="DH_dom"/>
</dbReference>
<feature type="compositionally biased region" description="Polar residues" evidence="1">
    <location>
        <begin position="636"/>
        <end position="651"/>
    </location>
</feature>
<feature type="region of interest" description="Disordered" evidence="1">
    <location>
        <begin position="93"/>
        <end position="350"/>
    </location>
</feature>
<sequence length="1216" mass="138634">MSHHSVPSLSIEATRARRSSRKRFKPLQNHSSPNHSLTPTSQDELTPLSALTGHRKLNSFESERIRQDHERWKTKSKIWMGFMVNKDGTAFVEKKTEKPQERDASHTPDSKWDEFRDALFGPSSDANNLDHHAYHSSSTTHANQEEYPHLDQPRPSQHQPHSSWNKDSFLHHNNTSSPLSSLYSNLDRDKQPLYKSPWKRNNPTNHTQHPSSNHTSDSTSASNLHAPSVSTSTHPKTPRAHHTASDALTSQQPSHSADMPRTRRREESESPQSTLHSSGHNSHHDSGNTYSTDSPSRHWIKKPSKASTSKRPINSPKHVFSRKDRKQVSGRNTRHHHGMSPETTEKFSFPNNDDHISEEEEEHVEREVDVPGFSRKLRTDANGSVIVKRSESMWQTLRQEWGVARPSSTLAPGKKQAPIFQDSSSSDDEESAFITSSGRRIQRDANGSIVVKRSDSMWNTIRKELSDENGVTPTSTTPPRSSLTTTNSLQPKANSSRASSPTDVLRRKVKERISSQLHHPAHPAVMPQQHGIHDANPQQSSFPADVNTLHDDSPSSEDPSHRKSRKRSETVTEFLQRLNQRGASQINNTHRVRRPFTRFQTRAQDADSAAAGGQMSSEESPGEPSPSHSKHDDSKPSWTHNSDCNDKTTVQDSSDDDNDSFSNRNHSPIVSYHQNGKSVEKTIRDLQEEASNLRRKNKLLEIRESRASTKLKETETLLKQERQKVKQLSHDIEQLKRDIITLENENKAMGIHNQSLNYKNSAFIEYQMKSDLYGREMDSSHRGQRVTFAENTTKNLDEKQSIAMDETPEGKRAKRRVHCLKEILSTETYYVEALNILKDYFMIPMREQRLLSEDALRHIFDPVPTIISINSDFLEQMEVIYEKYLDSDQRELTKSLCRLVISFEHRLKGYDKYICNYKIATSTLKRNMHSKLEQFLLGTTDILAQKKLRTTNIDAYLVQPIQRIPRYRMLLQELSKYVDPNDEETNQLMTTAINSSNTVATYCNAKQQEADIRDETMTVLTELDLLDEYSPSETRVLIQISTPVACEVAGKKFPGKVFLFDGFLVVHSLKKKKQTVVISFNDPSLVVHDKQERQVRYIFTEENGKESSLVLKFKVQDVSVIQKLNGLVREQIEKHGDDLRLVRSSMRNIDGLTSPRGLPASRAAQAPRDDMDDDGSSTDSNDDGLDYQALLSTASPNPFFIYQMAQQNQMRSMQQW</sequence>
<organism evidence="3">
    <name type="scientific">Percolomonas cosmopolitus</name>
    <dbReference type="NCBI Taxonomy" id="63605"/>
    <lineage>
        <taxon>Eukaryota</taxon>
        <taxon>Discoba</taxon>
        <taxon>Heterolobosea</taxon>
        <taxon>Tetramitia</taxon>
        <taxon>Eutetramitia</taxon>
        <taxon>Percolomonadidae</taxon>
        <taxon>Percolomonas</taxon>
    </lineage>
</organism>
<feature type="compositionally biased region" description="Polar residues" evidence="1">
    <location>
        <begin position="487"/>
        <end position="502"/>
    </location>
</feature>
<proteinExistence type="predicted"/>
<dbReference type="EMBL" id="HBGD01000814">
    <property type="protein sequence ID" value="CAD9077439.1"/>
    <property type="molecule type" value="Transcribed_RNA"/>
</dbReference>
<feature type="region of interest" description="Disordered" evidence="1">
    <location>
        <begin position="1150"/>
        <end position="1186"/>
    </location>
</feature>
<name>A0A7S1KN96_9EUKA</name>
<feature type="compositionally biased region" description="Low complexity" evidence="1">
    <location>
        <begin position="606"/>
        <end position="619"/>
    </location>
</feature>
<evidence type="ECO:0000259" key="2">
    <source>
        <dbReference type="PROSITE" id="PS50010"/>
    </source>
</evidence>
<dbReference type="Gene3D" id="1.20.900.10">
    <property type="entry name" value="Dbl homology (DH) domain"/>
    <property type="match status" value="1"/>
</dbReference>
<dbReference type="Pfam" id="PF00621">
    <property type="entry name" value="RhoGEF"/>
    <property type="match status" value="1"/>
</dbReference>
<dbReference type="AlphaFoldDB" id="A0A7S1KN96"/>
<feature type="region of interest" description="Disordered" evidence="1">
    <location>
        <begin position="463"/>
        <end position="570"/>
    </location>
</feature>
<feature type="compositionally biased region" description="Basic residues" evidence="1">
    <location>
        <begin position="16"/>
        <end position="25"/>
    </location>
</feature>
<evidence type="ECO:0000256" key="1">
    <source>
        <dbReference type="SAM" id="MobiDB-lite"/>
    </source>
</evidence>
<dbReference type="SUPFAM" id="SSF48065">
    <property type="entry name" value="DBL homology domain (DH-domain)"/>
    <property type="match status" value="1"/>
</dbReference>
<feature type="compositionally biased region" description="Low complexity" evidence="1">
    <location>
        <begin position="211"/>
        <end position="223"/>
    </location>
</feature>
<reference evidence="3" key="1">
    <citation type="submission" date="2021-01" db="EMBL/GenBank/DDBJ databases">
        <authorList>
            <person name="Corre E."/>
            <person name="Pelletier E."/>
            <person name="Niang G."/>
            <person name="Scheremetjew M."/>
            <person name="Finn R."/>
            <person name="Kale V."/>
            <person name="Holt S."/>
            <person name="Cochrane G."/>
            <person name="Meng A."/>
            <person name="Brown T."/>
            <person name="Cohen L."/>
        </authorList>
    </citation>
    <scope>NUCLEOTIDE SEQUENCE</scope>
    <source>
        <strain evidence="3">WS</strain>
    </source>
</reference>
<feature type="compositionally biased region" description="Basic and acidic residues" evidence="1">
    <location>
        <begin position="93"/>
        <end position="117"/>
    </location>
</feature>
<dbReference type="CDD" id="cd00160">
    <property type="entry name" value="RhoGEF"/>
    <property type="match status" value="1"/>
</dbReference>